<keyword evidence="5" id="KW-1185">Reference proteome</keyword>
<feature type="compositionally biased region" description="Basic residues" evidence="2">
    <location>
        <begin position="258"/>
        <end position="272"/>
    </location>
</feature>
<accession>A0A135SHV8</accession>
<evidence type="ECO:0000313" key="4">
    <source>
        <dbReference type="EMBL" id="KXH35500.1"/>
    </source>
</evidence>
<dbReference type="CDD" id="cd00067">
    <property type="entry name" value="GAL4"/>
    <property type="match status" value="1"/>
</dbReference>
<evidence type="ECO:0000256" key="1">
    <source>
        <dbReference type="ARBA" id="ARBA00023242"/>
    </source>
</evidence>
<evidence type="ECO:0000313" key="5">
    <source>
        <dbReference type="Proteomes" id="UP000070121"/>
    </source>
</evidence>
<evidence type="ECO:0000259" key="3">
    <source>
        <dbReference type="PROSITE" id="PS50048"/>
    </source>
</evidence>
<dbReference type="AlphaFoldDB" id="A0A135SHV8"/>
<dbReference type="InterPro" id="IPR001138">
    <property type="entry name" value="Zn2Cys6_DnaBD"/>
</dbReference>
<dbReference type="Proteomes" id="UP000070121">
    <property type="component" value="Unassembled WGS sequence"/>
</dbReference>
<proteinExistence type="predicted"/>
<dbReference type="PROSITE" id="PS00463">
    <property type="entry name" value="ZN2_CY6_FUNGAL_1"/>
    <property type="match status" value="1"/>
</dbReference>
<dbReference type="Pfam" id="PF00172">
    <property type="entry name" value="Zn_clus"/>
    <property type="match status" value="1"/>
</dbReference>
<dbReference type="SUPFAM" id="SSF57701">
    <property type="entry name" value="Zn2/Cys6 DNA-binding domain"/>
    <property type="match status" value="1"/>
</dbReference>
<sequence length="495" mass="53393">MDYSQNTYMGNTVYWLDNGMANYLNEVNEPQFINLNATSSSLSQPDNTIQGPPGEYNQHAEGSMTLNGDFQKQLQTALDATPDLVEMTYMSAQSTSLQYPSGPSISGFVPGPGVFNNGATNWNMNASNSGGYTPQEQMLPSAGSALAPTNSFFGHDLPEGENVFISNYNMAPGNSLPLLAPTPAPAGPSSGLDVPVAGSMPPNGYNNTVANPPLFSANNAAASSSFTLADNEVVSSPSGDDMVIRDTLGPNNQDARVQKRGKGKGKAKAKAKAKVPGARVVRAFSCVQCRKKKTGCDGSPGHPCTRCQKAGTACEIDLKDHRTKKTTMDKCEELRVELNAHLIKVAQVCHHLCGNLKDPAYERGQVVVGAAKVLVLYAAFNKPIEPWILHDILRVNEDAARQLPEHRHLLGDICKRAKEMLHVLSKLIEMLTHSNNAECRYHAIHMTKALFASNTPLIGPDGLDKKINDVFVANEEDFVYSTLADELNGIIAKHL</sequence>
<dbReference type="EMBL" id="JFFI01002388">
    <property type="protein sequence ID" value="KXH35500.1"/>
    <property type="molecule type" value="Genomic_DNA"/>
</dbReference>
<dbReference type="OrthoDB" id="4849876at2759"/>
<dbReference type="InterPro" id="IPR036864">
    <property type="entry name" value="Zn2-C6_fun-type_DNA-bd_sf"/>
</dbReference>
<comment type="caution">
    <text evidence="4">The sequence shown here is derived from an EMBL/GenBank/DDBJ whole genome shotgun (WGS) entry which is preliminary data.</text>
</comment>
<keyword evidence="1" id="KW-0539">Nucleus</keyword>
<dbReference type="GO" id="GO:0008270">
    <property type="term" value="F:zinc ion binding"/>
    <property type="evidence" value="ECO:0007669"/>
    <property type="project" value="InterPro"/>
</dbReference>
<dbReference type="PROSITE" id="PS50048">
    <property type="entry name" value="ZN2_CY6_FUNGAL_2"/>
    <property type="match status" value="1"/>
</dbReference>
<gene>
    <name evidence="4" type="ORF">CSAL01_01581</name>
</gene>
<dbReference type="SMART" id="SM00066">
    <property type="entry name" value="GAL4"/>
    <property type="match status" value="1"/>
</dbReference>
<name>A0A135SHV8_9PEZI</name>
<feature type="region of interest" description="Disordered" evidence="2">
    <location>
        <begin position="233"/>
        <end position="272"/>
    </location>
</feature>
<organism evidence="4 5">
    <name type="scientific">Colletotrichum salicis</name>
    <dbReference type="NCBI Taxonomy" id="1209931"/>
    <lineage>
        <taxon>Eukaryota</taxon>
        <taxon>Fungi</taxon>
        <taxon>Dikarya</taxon>
        <taxon>Ascomycota</taxon>
        <taxon>Pezizomycotina</taxon>
        <taxon>Sordariomycetes</taxon>
        <taxon>Hypocreomycetidae</taxon>
        <taxon>Glomerellales</taxon>
        <taxon>Glomerellaceae</taxon>
        <taxon>Colletotrichum</taxon>
        <taxon>Colletotrichum acutatum species complex</taxon>
    </lineage>
</organism>
<evidence type="ECO:0000256" key="2">
    <source>
        <dbReference type="SAM" id="MobiDB-lite"/>
    </source>
</evidence>
<dbReference type="GO" id="GO:0000981">
    <property type="term" value="F:DNA-binding transcription factor activity, RNA polymerase II-specific"/>
    <property type="evidence" value="ECO:0007669"/>
    <property type="project" value="InterPro"/>
</dbReference>
<feature type="domain" description="Zn(2)-C6 fungal-type" evidence="3">
    <location>
        <begin position="285"/>
        <end position="316"/>
    </location>
</feature>
<protein>
    <recommendedName>
        <fullName evidence="3">Zn(2)-C6 fungal-type domain-containing protein</fullName>
    </recommendedName>
</protein>
<dbReference type="STRING" id="1209931.A0A135SHV8"/>
<dbReference type="Gene3D" id="4.10.240.10">
    <property type="entry name" value="Zn(2)-C6 fungal-type DNA-binding domain"/>
    <property type="match status" value="1"/>
</dbReference>
<reference evidence="4 5" key="1">
    <citation type="submission" date="2014-02" db="EMBL/GenBank/DDBJ databases">
        <title>The genome sequence of Colletotrichum salicis CBS 607.94.</title>
        <authorList>
            <person name="Baroncelli R."/>
            <person name="Thon M.R."/>
        </authorList>
    </citation>
    <scope>NUCLEOTIDE SEQUENCE [LARGE SCALE GENOMIC DNA]</scope>
    <source>
        <strain evidence="4 5">CBS 607.94</strain>
    </source>
</reference>